<dbReference type="RefSeq" id="WP_249699615.1">
    <property type="nucleotide sequence ID" value="NZ_JAMFLX010000013.1"/>
</dbReference>
<dbReference type="PROSITE" id="PS51257">
    <property type="entry name" value="PROKAR_LIPOPROTEIN"/>
    <property type="match status" value="1"/>
</dbReference>
<evidence type="ECO:0008006" key="3">
    <source>
        <dbReference type="Google" id="ProtNLM"/>
    </source>
</evidence>
<dbReference type="InterPro" id="IPR011990">
    <property type="entry name" value="TPR-like_helical_dom_sf"/>
</dbReference>
<evidence type="ECO:0000313" key="1">
    <source>
        <dbReference type="EMBL" id="MCL6270405.1"/>
    </source>
</evidence>
<dbReference type="EMBL" id="JAMFLX010000013">
    <property type="protein sequence ID" value="MCL6270405.1"/>
    <property type="molecule type" value="Genomic_DNA"/>
</dbReference>
<accession>A0ABT0PGB9</accession>
<dbReference type="SUPFAM" id="SSF48452">
    <property type="entry name" value="TPR-like"/>
    <property type="match status" value="1"/>
</dbReference>
<evidence type="ECO:0000313" key="2">
    <source>
        <dbReference type="Proteomes" id="UP001203338"/>
    </source>
</evidence>
<dbReference type="Proteomes" id="UP001203338">
    <property type="component" value="Unassembled WGS sequence"/>
</dbReference>
<reference evidence="1 2" key="1">
    <citation type="submission" date="2022-05" db="EMBL/GenBank/DDBJ databases">
        <authorList>
            <person name="Park J.-S."/>
        </authorList>
    </citation>
    <scope>NUCLEOTIDE SEQUENCE [LARGE SCALE GENOMIC DNA]</scope>
    <source>
        <strain evidence="1 2">2012CJ34-2</strain>
    </source>
</reference>
<sequence>MLSRFFGGKWLLVVTALVPLVLSGCSSNPRNDEQEWTGKILEIDDTSPDKLAQSVVNYLNEKGEINALGLKWHIREGYIGGSISNPFLKTVSPEVSRKLEARQLIYKLLVSYANNEELDNWYLHGCQKSFDNDLSSSCYIFSNNWDMGPLELRVSFDQKHEHKDYVIDDLVTYINGISTYERFLWIVEMSELLGELPGSEGRDGLSFLRRSESKLYSGEEKAVIEDFHDLPETVKENKFFKMLFLDAALINGDTKALREVAPLFISEGDPQTNMSLRTYYYLTQKEFGKSEKALDDLDQKIGVSFYSRFQKVNLYYESGRYYEALDLAIRLLREQPENEYSYYAVLLPLVASKDFGEAADMIELMSEKFDYPLTENHWEMVLSAGEVPNQQAFLSSPEMKAVLQ</sequence>
<gene>
    <name evidence="1" type="ORF">M3P05_10785</name>
</gene>
<dbReference type="Gene3D" id="1.25.40.10">
    <property type="entry name" value="Tetratricopeptide repeat domain"/>
    <property type="match status" value="1"/>
</dbReference>
<organism evidence="1 2">
    <name type="scientific">Parendozoicomonas callyspongiae</name>
    <dbReference type="NCBI Taxonomy" id="2942213"/>
    <lineage>
        <taxon>Bacteria</taxon>
        <taxon>Pseudomonadati</taxon>
        <taxon>Pseudomonadota</taxon>
        <taxon>Gammaproteobacteria</taxon>
        <taxon>Oceanospirillales</taxon>
        <taxon>Endozoicomonadaceae</taxon>
        <taxon>Parendozoicomonas</taxon>
    </lineage>
</organism>
<protein>
    <recommendedName>
        <fullName evidence="3">Tetratricopeptide repeat protein</fullName>
    </recommendedName>
</protein>
<name>A0ABT0PGB9_9GAMM</name>
<keyword evidence="2" id="KW-1185">Reference proteome</keyword>
<proteinExistence type="predicted"/>
<comment type="caution">
    <text evidence="1">The sequence shown here is derived from an EMBL/GenBank/DDBJ whole genome shotgun (WGS) entry which is preliminary data.</text>
</comment>